<accession>A0ABD5PKV2</accession>
<dbReference type="EMBL" id="JBHSFA010000002">
    <property type="protein sequence ID" value="MFC4541044.1"/>
    <property type="molecule type" value="Genomic_DNA"/>
</dbReference>
<feature type="transmembrane region" description="Helical" evidence="2">
    <location>
        <begin position="265"/>
        <end position="287"/>
    </location>
</feature>
<feature type="region of interest" description="Disordered" evidence="1">
    <location>
        <begin position="294"/>
        <end position="325"/>
    </location>
</feature>
<feature type="region of interest" description="Disordered" evidence="1">
    <location>
        <begin position="229"/>
        <end position="264"/>
    </location>
</feature>
<keyword evidence="2" id="KW-0812">Transmembrane</keyword>
<evidence type="ECO:0000313" key="5">
    <source>
        <dbReference type="EMBL" id="MFC4541044.1"/>
    </source>
</evidence>
<evidence type="ECO:0000259" key="3">
    <source>
        <dbReference type="Pfam" id="PF24034"/>
    </source>
</evidence>
<dbReference type="InterPro" id="IPR055769">
    <property type="entry name" value="DUF7345"/>
</dbReference>
<evidence type="ECO:0000313" key="6">
    <source>
        <dbReference type="Proteomes" id="UP001595898"/>
    </source>
</evidence>
<evidence type="ECO:0000256" key="2">
    <source>
        <dbReference type="SAM" id="Phobius"/>
    </source>
</evidence>
<keyword evidence="2" id="KW-1133">Transmembrane helix</keyword>
<gene>
    <name evidence="5" type="ORF">ACFO5R_03760</name>
</gene>
<feature type="domain" description="DUF7345" evidence="4">
    <location>
        <begin position="61"/>
        <end position="191"/>
    </location>
</feature>
<evidence type="ECO:0000259" key="4">
    <source>
        <dbReference type="Pfam" id="PF24036"/>
    </source>
</evidence>
<feature type="domain" description="DUF7343" evidence="3">
    <location>
        <begin position="324"/>
        <end position="385"/>
    </location>
</feature>
<organism evidence="5 6">
    <name type="scientific">Halosolutus amylolyticus</name>
    <dbReference type="NCBI Taxonomy" id="2932267"/>
    <lineage>
        <taxon>Archaea</taxon>
        <taxon>Methanobacteriati</taxon>
        <taxon>Methanobacteriota</taxon>
        <taxon>Stenosarchaea group</taxon>
        <taxon>Halobacteria</taxon>
        <taxon>Halobacteriales</taxon>
        <taxon>Natrialbaceae</taxon>
        <taxon>Halosolutus</taxon>
    </lineage>
</organism>
<dbReference type="Proteomes" id="UP001595898">
    <property type="component" value="Unassembled WGS sequence"/>
</dbReference>
<dbReference type="Pfam" id="PF24036">
    <property type="entry name" value="DUF7345"/>
    <property type="match status" value="1"/>
</dbReference>
<dbReference type="AlphaFoldDB" id="A0ABD5PKV2"/>
<comment type="caution">
    <text evidence="5">The sequence shown here is derived from an EMBL/GenBank/DDBJ whole genome shotgun (WGS) entry which is preliminary data.</text>
</comment>
<reference evidence="5 6" key="1">
    <citation type="journal article" date="2019" name="Int. J. Syst. Evol. Microbiol.">
        <title>The Global Catalogue of Microorganisms (GCM) 10K type strain sequencing project: providing services to taxonomists for standard genome sequencing and annotation.</title>
        <authorList>
            <consortium name="The Broad Institute Genomics Platform"/>
            <consortium name="The Broad Institute Genome Sequencing Center for Infectious Disease"/>
            <person name="Wu L."/>
            <person name="Ma J."/>
        </authorList>
    </citation>
    <scope>NUCLEOTIDE SEQUENCE [LARGE SCALE GENOMIC DNA]</scope>
    <source>
        <strain evidence="5 6">WLHS5</strain>
    </source>
</reference>
<feature type="compositionally biased region" description="Low complexity" evidence="1">
    <location>
        <begin position="296"/>
        <end position="306"/>
    </location>
</feature>
<name>A0ABD5PKV2_9EURY</name>
<keyword evidence="6" id="KW-1185">Reference proteome</keyword>
<dbReference type="Pfam" id="PF24034">
    <property type="entry name" value="DUF7343"/>
    <property type="match status" value="1"/>
</dbReference>
<dbReference type="InterPro" id="IPR055767">
    <property type="entry name" value="DUF7343"/>
</dbReference>
<evidence type="ECO:0000256" key="1">
    <source>
        <dbReference type="SAM" id="MobiDB-lite"/>
    </source>
</evidence>
<protein>
    <submittedName>
        <fullName evidence="5">Helix-turn-helix transcriptional regulator</fullName>
    </submittedName>
</protein>
<sequence length="392" mass="42476">MDGKGQWALLCVLVVVGFAIALVPIASPVAGADAGGATPAIQEDPSESGELADADEIHIDVQIRENGSATFTVEYRYALDDENMSDEEWDEMRTDIEENADAYAATEEERWNQTLADGENRTDRDMNLSNVSVSTDESTVLRDRETGQVTFTFEWSKFARVELNRIEAGDAISGFMLPDDTTLQFRWPDEYELYDEPDPSPTGSNDGSISWDGGETEFASEQPRVVLMANGTDGSNESGEDPNETGGNQETSDGEPAATGDGPSMPWLAVAGALLLLASVGAAGWWIRDRQVRTQSSASEPSPASEGTADTGGSDGVDGPPPELLSNEERVLRLLEERGGRIKQQEVVSELDWTEAKTSQVVSGLREDDEIEVFRIGRENVLSLPTEDETPS</sequence>
<dbReference type="RefSeq" id="WP_250139193.1">
    <property type="nucleotide sequence ID" value="NZ_JALIQP010000001.1"/>
</dbReference>
<keyword evidence="2" id="KW-0472">Membrane</keyword>
<proteinExistence type="predicted"/>
<feature type="region of interest" description="Disordered" evidence="1">
    <location>
        <begin position="192"/>
        <end position="215"/>
    </location>
</feature>